<protein>
    <submittedName>
        <fullName evidence="1">Fur family transcriptional regulator</fullName>
    </submittedName>
</protein>
<gene>
    <name evidence="1" type="ORF">OCC_12511</name>
</gene>
<sequence length="127" mass="14679">MWKEKAVGVLREKRYKLTPQRLKLLEVIHELGPSHPSLSEVFKKIKEEFPTMSFSTLYSNVMALKELGLIEVFSVEGETRIEINTEPHVNLIENGEIVDLTDPEIIELIKEKLRKEVKLVNVLIKGR</sequence>
<dbReference type="Pfam" id="PF01475">
    <property type="entry name" value="FUR"/>
    <property type="match status" value="1"/>
</dbReference>
<reference evidence="1 2" key="1">
    <citation type="journal article" date="2012" name="J. Bacteriol.">
        <title>Genome sequence of the model hyperthermophilic archaeon Thermococcus litoralis NS-C.</title>
        <authorList>
            <person name="Gardner A.F."/>
            <person name="Kumar S."/>
            <person name="Perler F.B."/>
        </authorList>
    </citation>
    <scope>NUCLEOTIDE SEQUENCE [LARGE SCALE GENOMIC DNA]</scope>
    <source>
        <strain evidence="2">ATCC 51850 / DSM 5473 / JCM 8560 / NS-C</strain>
    </source>
</reference>
<dbReference type="KEGG" id="tlt:OCC_12511"/>
<dbReference type="HOGENOM" id="CLU_096072_4_4_2"/>
<dbReference type="GeneID" id="16549624"/>
<dbReference type="GO" id="GO:0000976">
    <property type="term" value="F:transcription cis-regulatory region binding"/>
    <property type="evidence" value="ECO:0007669"/>
    <property type="project" value="TreeGrafter"/>
</dbReference>
<dbReference type="GO" id="GO:0045892">
    <property type="term" value="P:negative regulation of DNA-templated transcription"/>
    <property type="evidence" value="ECO:0007669"/>
    <property type="project" value="TreeGrafter"/>
</dbReference>
<dbReference type="Gene3D" id="1.10.10.10">
    <property type="entry name" value="Winged helix-like DNA-binding domain superfamily/Winged helix DNA-binding domain"/>
    <property type="match status" value="1"/>
</dbReference>
<organism evidence="1 2">
    <name type="scientific">Thermococcus litoralis (strain ATCC 51850 / DSM 5473 / JCM 8560 / NS-C)</name>
    <dbReference type="NCBI Taxonomy" id="523849"/>
    <lineage>
        <taxon>Archaea</taxon>
        <taxon>Methanobacteriati</taxon>
        <taxon>Methanobacteriota</taxon>
        <taxon>Thermococci</taxon>
        <taxon>Thermococcales</taxon>
        <taxon>Thermococcaceae</taxon>
        <taxon>Thermococcus</taxon>
    </lineage>
</organism>
<dbReference type="InterPro" id="IPR036388">
    <property type="entry name" value="WH-like_DNA-bd_sf"/>
</dbReference>
<accession>H3ZNT8</accession>
<dbReference type="PANTHER" id="PTHR33202">
    <property type="entry name" value="ZINC UPTAKE REGULATION PROTEIN"/>
    <property type="match status" value="1"/>
</dbReference>
<evidence type="ECO:0000313" key="1">
    <source>
        <dbReference type="EMBL" id="EHR78397.2"/>
    </source>
</evidence>
<name>H3ZNT8_THELN</name>
<dbReference type="GO" id="GO:0003700">
    <property type="term" value="F:DNA-binding transcription factor activity"/>
    <property type="evidence" value="ECO:0007669"/>
    <property type="project" value="InterPro"/>
</dbReference>
<dbReference type="OrthoDB" id="21318at2157"/>
<dbReference type="EMBL" id="CP006670">
    <property type="protein sequence ID" value="EHR78397.2"/>
    <property type="molecule type" value="Genomic_DNA"/>
</dbReference>
<dbReference type="InterPro" id="IPR002481">
    <property type="entry name" value="FUR"/>
</dbReference>
<dbReference type="PaxDb" id="523849-OCC_12511"/>
<keyword evidence="2" id="KW-1185">Reference proteome</keyword>
<dbReference type="RefSeq" id="WP_023843724.1">
    <property type="nucleotide sequence ID" value="NC_022084.1"/>
</dbReference>
<dbReference type="PANTHER" id="PTHR33202:SF7">
    <property type="entry name" value="FERRIC UPTAKE REGULATION PROTEIN"/>
    <property type="match status" value="1"/>
</dbReference>
<dbReference type="Proteomes" id="UP000015502">
    <property type="component" value="Chromosome"/>
</dbReference>
<evidence type="ECO:0000313" key="2">
    <source>
        <dbReference type="Proteomes" id="UP000015502"/>
    </source>
</evidence>
<dbReference type="SUPFAM" id="SSF46785">
    <property type="entry name" value="Winged helix' DNA-binding domain"/>
    <property type="match status" value="1"/>
</dbReference>
<dbReference type="InterPro" id="IPR036390">
    <property type="entry name" value="WH_DNA-bd_sf"/>
</dbReference>
<dbReference type="GO" id="GO:1900376">
    <property type="term" value="P:regulation of secondary metabolite biosynthetic process"/>
    <property type="evidence" value="ECO:0007669"/>
    <property type="project" value="TreeGrafter"/>
</dbReference>
<dbReference type="GO" id="GO:0008270">
    <property type="term" value="F:zinc ion binding"/>
    <property type="evidence" value="ECO:0007669"/>
    <property type="project" value="TreeGrafter"/>
</dbReference>
<dbReference type="AlphaFoldDB" id="H3ZNT8"/>
<proteinExistence type="predicted"/>
<dbReference type="STRING" id="523849.OCC_12511"/>